<protein>
    <recommendedName>
        <fullName evidence="10">Ribosomal RNA small subunit methyltransferase Nep1</fullName>
    </recommendedName>
</protein>
<dbReference type="GO" id="GO:0070475">
    <property type="term" value="P:rRNA base methylation"/>
    <property type="evidence" value="ECO:0007669"/>
    <property type="project" value="InterPro"/>
</dbReference>
<dbReference type="InterPro" id="IPR029026">
    <property type="entry name" value="tRNA_m1G_MTases_N"/>
</dbReference>
<dbReference type="SUPFAM" id="SSF75217">
    <property type="entry name" value="alpha/beta knot"/>
    <property type="match status" value="1"/>
</dbReference>
<comment type="caution">
    <text evidence="9">The sequence shown here is derived from an EMBL/GenBank/DDBJ whole genome shotgun (WGS) entry which is preliminary data.</text>
</comment>
<dbReference type="InterPro" id="IPR023503">
    <property type="entry name" value="Ribosome_NEP1_arc"/>
</dbReference>
<dbReference type="InterPro" id="IPR029028">
    <property type="entry name" value="Alpha/beta_knot_MTases"/>
</dbReference>
<keyword evidence="8" id="KW-0694">RNA-binding</keyword>
<keyword evidence="6" id="KW-0949">S-adenosyl-L-methionine</keyword>
<dbReference type="InterPro" id="IPR005304">
    <property type="entry name" value="Rbsml_bgen_MeTrfase_EMG1/NEP1"/>
</dbReference>
<comment type="similarity">
    <text evidence="1">Belongs to the class IV-like SAM-binding methyltransferase superfamily. RNA methyltransferase NEP1 family.</text>
</comment>
<dbReference type="Pfam" id="PF03587">
    <property type="entry name" value="EMG1"/>
    <property type="match status" value="1"/>
</dbReference>
<evidence type="ECO:0000256" key="6">
    <source>
        <dbReference type="ARBA" id="ARBA00022691"/>
    </source>
</evidence>
<dbReference type="HAMAP" id="MF_00554">
    <property type="entry name" value="NEP1"/>
    <property type="match status" value="1"/>
</dbReference>
<dbReference type="AlphaFoldDB" id="X1FET8"/>
<keyword evidence="5" id="KW-0808">Transferase</keyword>
<dbReference type="PANTHER" id="PTHR12636:SF5">
    <property type="entry name" value="RIBOSOMAL RNA SMALL SUBUNIT METHYLTRANSFERASE NEP1"/>
    <property type="match status" value="1"/>
</dbReference>
<keyword evidence="7" id="KW-0699">rRNA-binding</keyword>
<keyword evidence="4" id="KW-0489">Methyltransferase</keyword>
<reference evidence="9" key="1">
    <citation type="journal article" date="2014" name="Front. Microbiol.">
        <title>High frequency of phylogenetically diverse reductive dehalogenase-homologous genes in deep subseafloor sedimentary metagenomes.</title>
        <authorList>
            <person name="Kawai M."/>
            <person name="Futagami T."/>
            <person name="Toyoda A."/>
            <person name="Takaki Y."/>
            <person name="Nishi S."/>
            <person name="Hori S."/>
            <person name="Arai W."/>
            <person name="Tsubouchi T."/>
            <person name="Morono Y."/>
            <person name="Uchiyama I."/>
            <person name="Ito T."/>
            <person name="Fujiyama A."/>
            <person name="Inagaki F."/>
            <person name="Takami H."/>
        </authorList>
    </citation>
    <scope>NUCLEOTIDE SEQUENCE</scope>
    <source>
        <strain evidence="9">Expedition CK06-06</strain>
    </source>
</reference>
<dbReference type="GO" id="GO:0019843">
    <property type="term" value="F:rRNA binding"/>
    <property type="evidence" value="ECO:0007669"/>
    <property type="project" value="UniProtKB-KW"/>
</dbReference>
<evidence type="ECO:0000256" key="3">
    <source>
        <dbReference type="ARBA" id="ARBA00022552"/>
    </source>
</evidence>
<dbReference type="Gene3D" id="3.40.1280.10">
    <property type="match status" value="1"/>
</dbReference>
<name>X1FET8_9ZZZZ</name>
<gene>
    <name evidence="9" type="ORF">S03H2_03713</name>
</gene>
<dbReference type="CDD" id="cd18088">
    <property type="entry name" value="Nep1-like"/>
    <property type="match status" value="1"/>
</dbReference>
<evidence type="ECO:0000256" key="5">
    <source>
        <dbReference type="ARBA" id="ARBA00022679"/>
    </source>
</evidence>
<dbReference type="EMBL" id="BARU01001402">
    <property type="protein sequence ID" value="GAH31025.1"/>
    <property type="molecule type" value="Genomic_DNA"/>
</dbReference>
<sequence>MPLIMVFAECGLELIPKQIRSHPAVKKNLSSRIYSSQLLDNTLHFSAMKNLKNFQKRGRPDITHVCLLNALGSPLNRNGNLILYIHTINNKIFKFNPEIRIARNYNRFKGLIAKLFIDGSIETETSKLITPFDGSLKDLIAKFENPEVYIFSSKGKLVNNYEELFPKDIAKNYFALVGGFQKSSFSKDIMTLSNKLISISKHPLDAWVATNRIITYYELTNGIL</sequence>
<evidence type="ECO:0000256" key="1">
    <source>
        <dbReference type="ARBA" id="ARBA00008115"/>
    </source>
</evidence>
<organism evidence="9">
    <name type="scientific">marine sediment metagenome</name>
    <dbReference type="NCBI Taxonomy" id="412755"/>
    <lineage>
        <taxon>unclassified sequences</taxon>
        <taxon>metagenomes</taxon>
        <taxon>ecological metagenomes</taxon>
    </lineage>
</organism>
<accession>X1FET8</accession>
<dbReference type="PANTHER" id="PTHR12636">
    <property type="entry name" value="NEP1/MRA1"/>
    <property type="match status" value="1"/>
</dbReference>
<evidence type="ECO:0000256" key="7">
    <source>
        <dbReference type="ARBA" id="ARBA00022730"/>
    </source>
</evidence>
<evidence type="ECO:0000313" key="9">
    <source>
        <dbReference type="EMBL" id="GAH31025.1"/>
    </source>
</evidence>
<evidence type="ECO:0000256" key="8">
    <source>
        <dbReference type="ARBA" id="ARBA00022884"/>
    </source>
</evidence>
<dbReference type="GO" id="GO:0070037">
    <property type="term" value="F:rRNA (pseudouridine) methyltransferase activity"/>
    <property type="evidence" value="ECO:0007669"/>
    <property type="project" value="InterPro"/>
</dbReference>
<keyword evidence="2" id="KW-0690">Ribosome biogenesis</keyword>
<proteinExistence type="inferred from homology"/>
<evidence type="ECO:0000256" key="4">
    <source>
        <dbReference type="ARBA" id="ARBA00022603"/>
    </source>
</evidence>
<evidence type="ECO:0000256" key="2">
    <source>
        <dbReference type="ARBA" id="ARBA00022517"/>
    </source>
</evidence>
<evidence type="ECO:0008006" key="10">
    <source>
        <dbReference type="Google" id="ProtNLM"/>
    </source>
</evidence>
<keyword evidence="3" id="KW-0698">rRNA processing</keyword>